<dbReference type="SUPFAM" id="SSF103473">
    <property type="entry name" value="MFS general substrate transporter"/>
    <property type="match status" value="1"/>
</dbReference>
<feature type="transmembrane region" description="Helical" evidence="6">
    <location>
        <begin position="397"/>
        <end position="416"/>
    </location>
</feature>
<evidence type="ECO:0000313" key="7">
    <source>
        <dbReference type="EMBL" id="KAK5063921.1"/>
    </source>
</evidence>
<keyword evidence="8" id="KW-1185">Reference proteome</keyword>
<evidence type="ECO:0000256" key="4">
    <source>
        <dbReference type="ARBA" id="ARBA00022989"/>
    </source>
</evidence>
<evidence type="ECO:0008006" key="9">
    <source>
        <dbReference type="Google" id="ProtNLM"/>
    </source>
</evidence>
<feature type="transmembrane region" description="Helical" evidence="6">
    <location>
        <begin position="369"/>
        <end position="388"/>
    </location>
</feature>
<keyword evidence="5 6" id="KW-0472">Membrane</keyword>
<dbReference type="InterPro" id="IPR011701">
    <property type="entry name" value="MFS"/>
</dbReference>
<keyword evidence="4 6" id="KW-1133">Transmembrane helix</keyword>
<evidence type="ECO:0000256" key="1">
    <source>
        <dbReference type="ARBA" id="ARBA00004141"/>
    </source>
</evidence>
<dbReference type="Proteomes" id="UP001345691">
    <property type="component" value="Unassembled WGS sequence"/>
</dbReference>
<keyword evidence="3 6" id="KW-0812">Transmembrane</keyword>
<comment type="caution">
    <text evidence="7">The sequence shown here is derived from an EMBL/GenBank/DDBJ whole genome shotgun (WGS) entry which is preliminary data.</text>
</comment>
<organism evidence="7 8">
    <name type="scientific">Exophiala sideris</name>
    <dbReference type="NCBI Taxonomy" id="1016849"/>
    <lineage>
        <taxon>Eukaryota</taxon>
        <taxon>Fungi</taxon>
        <taxon>Dikarya</taxon>
        <taxon>Ascomycota</taxon>
        <taxon>Pezizomycotina</taxon>
        <taxon>Eurotiomycetes</taxon>
        <taxon>Chaetothyriomycetidae</taxon>
        <taxon>Chaetothyriales</taxon>
        <taxon>Herpotrichiellaceae</taxon>
        <taxon>Exophiala</taxon>
    </lineage>
</organism>
<sequence>MVRDATDPTLARRVRISYGGEEKPRPVTIEAYVDHIHRETDDMMKNQGEALDLVSFWDVVDREVTTILEQYRTLYQEKEKLEEQIVDQAVTGGDTVMTERLTAALEALSMRTATAPVDLEESQKFTGKNDLDWWFKLVESKFELHDDYFTSGKRKVKWAMDQVTKDLKNWLFNLTEPDTATWEAFKVVMKESFDNVQGRARKIEKLGNLSQTGSVYEYTLACVKCSVTTRDNTDWRTVNNLIWCLRCAKGIDQGPGYFAGARIFLVEGVITIAFGIALWFILPDFPSQAKWLTEKEKTFIQARLPSNAPRAEELNFNFREIINSLKDKRMWLFTLVWATMTVGTTGLTFYQPTVIANLGFTTIAKSQLLNIPTAVLSIIIIAISGYFADSAWLPRPVLPLTFLTGILACYSVLYTFPNNGGVYAATVISNALSSSWYPLMWPWRVQTTSRATGSAFAIGFVNSYGQIGGALGPQIFQSKYAPHYTASFAIAMSVIGASILVTLFTWWVTRDTERQTREIKKARVAAAKRGESVLDDVDPNADLKHKEAAVFTE</sequence>
<feature type="transmembrane region" description="Helical" evidence="6">
    <location>
        <begin position="263"/>
        <end position="282"/>
    </location>
</feature>
<dbReference type="Pfam" id="PF07690">
    <property type="entry name" value="MFS_1"/>
    <property type="match status" value="1"/>
</dbReference>
<dbReference type="Gene3D" id="1.20.1250.20">
    <property type="entry name" value="MFS general substrate transporter like domains"/>
    <property type="match status" value="1"/>
</dbReference>
<gene>
    <name evidence="7" type="ORF">LTR69_003687</name>
</gene>
<evidence type="ECO:0000256" key="2">
    <source>
        <dbReference type="ARBA" id="ARBA00022448"/>
    </source>
</evidence>
<accession>A0ABR0JHC5</accession>
<dbReference type="InterPro" id="IPR036259">
    <property type="entry name" value="MFS_trans_sf"/>
</dbReference>
<feature type="transmembrane region" description="Helical" evidence="6">
    <location>
        <begin position="455"/>
        <end position="476"/>
    </location>
</feature>
<evidence type="ECO:0000313" key="8">
    <source>
        <dbReference type="Proteomes" id="UP001345691"/>
    </source>
</evidence>
<evidence type="ECO:0000256" key="3">
    <source>
        <dbReference type="ARBA" id="ARBA00022692"/>
    </source>
</evidence>
<feature type="transmembrane region" description="Helical" evidence="6">
    <location>
        <begin position="488"/>
        <end position="508"/>
    </location>
</feature>
<dbReference type="PANTHER" id="PTHR43791">
    <property type="entry name" value="PERMEASE-RELATED"/>
    <property type="match status" value="1"/>
</dbReference>
<keyword evidence="2" id="KW-0813">Transport</keyword>
<dbReference type="EMBL" id="JAVRRF010000006">
    <property type="protein sequence ID" value="KAK5063921.1"/>
    <property type="molecule type" value="Genomic_DNA"/>
</dbReference>
<comment type="subcellular location">
    <subcellularLocation>
        <location evidence="1">Membrane</location>
        <topology evidence="1">Multi-pass membrane protein</topology>
    </subcellularLocation>
</comment>
<evidence type="ECO:0000256" key="6">
    <source>
        <dbReference type="SAM" id="Phobius"/>
    </source>
</evidence>
<protein>
    <recommendedName>
        <fullName evidence="9">Major facilitator superfamily (MFS) profile domain-containing protein</fullName>
    </recommendedName>
</protein>
<dbReference type="PANTHER" id="PTHR43791:SF51">
    <property type="entry name" value="MAJOR FACILITATOR SUPERFAMILY (MFS) PROFILE DOMAIN-CONTAINING PROTEIN"/>
    <property type="match status" value="1"/>
</dbReference>
<name>A0ABR0JHC5_9EURO</name>
<reference evidence="7 8" key="1">
    <citation type="submission" date="2023-08" db="EMBL/GenBank/DDBJ databases">
        <title>Black Yeasts Isolated from many extreme environments.</title>
        <authorList>
            <person name="Coleine C."/>
            <person name="Stajich J.E."/>
            <person name="Selbmann L."/>
        </authorList>
    </citation>
    <scope>NUCLEOTIDE SEQUENCE [LARGE SCALE GENOMIC DNA]</scope>
    <source>
        <strain evidence="7 8">CCFEE 6328</strain>
    </source>
</reference>
<feature type="transmembrane region" description="Helical" evidence="6">
    <location>
        <begin position="330"/>
        <end position="349"/>
    </location>
</feature>
<proteinExistence type="predicted"/>
<evidence type="ECO:0000256" key="5">
    <source>
        <dbReference type="ARBA" id="ARBA00023136"/>
    </source>
</evidence>